<keyword evidence="2" id="KW-1185">Reference proteome</keyword>
<sequence>MADQDRLSMAEVKEQILANCTTLWPIFHPTSSDDEKEDDHPELTINTIGGSANIFASVVYDNGNGFYVMMNGPEATNQRRACEKLLAMTSDILANYWKKHVYYEAHLKVKKGGSGGTYYAE</sequence>
<evidence type="ECO:0000313" key="1">
    <source>
        <dbReference type="EMBL" id="UJO13792.1"/>
    </source>
</evidence>
<dbReference type="GeneID" id="71983690"/>
<name>A0A9Q8LAD4_PASFU</name>
<reference evidence="1" key="2">
    <citation type="journal article" date="2022" name="Microb. Genom.">
        <title>A chromosome-scale genome assembly of the tomato pathogen Cladosporium fulvum reveals a compartmentalized genome architecture and the presence of a dispensable chromosome.</title>
        <authorList>
            <person name="Zaccaron A.Z."/>
            <person name="Chen L.H."/>
            <person name="Samaras A."/>
            <person name="Stergiopoulos I."/>
        </authorList>
    </citation>
    <scope>NUCLEOTIDE SEQUENCE</scope>
    <source>
        <strain evidence="1">Race5_Kim</strain>
    </source>
</reference>
<dbReference type="KEGG" id="ffu:CLAFUR5_03812"/>
<gene>
    <name evidence="1" type="ORF">CLAFUR5_03812</name>
</gene>
<proteinExistence type="predicted"/>
<dbReference type="Proteomes" id="UP000756132">
    <property type="component" value="Chromosome 2"/>
</dbReference>
<evidence type="ECO:0000313" key="2">
    <source>
        <dbReference type="Proteomes" id="UP000756132"/>
    </source>
</evidence>
<protein>
    <submittedName>
        <fullName evidence="1">Uncharacterized protein</fullName>
    </submittedName>
</protein>
<accession>A0A9Q8LAD4</accession>
<dbReference type="EMBL" id="CP090164">
    <property type="protein sequence ID" value="UJO13792.1"/>
    <property type="molecule type" value="Genomic_DNA"/>
</dbReference>
<reference evidence="1" key="1">
    <citation type="submission" date="2021-12" db="EMBL/GenBank/DDBJ databases">
        <authorList>
            <person name="Zaccaron A."/>
            <person name="Stergiopoulos I."/>
        </authorList>
    </citation>
    <scope>NUCLEOTIDE SEQUENCE</scope>
    <source>
        <strain evidence="1">Race5_Kim</strain>
    </source>
</reference>
<dbReference type="AlphaFoldDB" id="A0A9Q8LAD4"/>
<dbReference type="RefSeq" id="XP_047758158.1">
    <property type="nucleotide sequence ID" value="XM_047902960.1"/>
</dbReference>
<organism evidence="1 2">
    <name type="scientific">Passalora fulva</name>
    <name type="common">Tomato leaf mold</name>
    <name type="synonym">Cladosporium fulvum</name>
    <dbReference type="NCBI Taxonomy" id="5499"/>
    <lineage>
        <taxon>Eukaryota</taxon>
        <taxon>Fungi</taxon>
        <taxon>Dikarya</taxon>
        <taxon>Ascomycota</taxon>
        <taxon>Pezizomycotina</taxon>
        <taxon>Dothideomycetes</taxon>
        <taxon>Dothideomycetidae</taxon>
        <taxon>Mycosphaerellales</taxon>
        <taxon>Mycosphaerellaceae</taxon>
        <taxon>Fulvia</taxon>
    </lineage>
</organism>